<dbReference type="Gene3D" id="1.10.101.10">
    <property type="entry name" value="PGBD-like superfamily/PGBD"/>
    <property type="match status" value="1"/>
</dbReference>
<evidence type="ECO:0000259" key="1">
    <source>
        <dbReference type="Pfam" id="PF01471"/>
    </source>
</evidence>
<name>A0A9W7QG95_BACCE</name>
<dbReference type="Gene3D" id="2.60.40.1120">
    <property type="entry name" value="Carboxypeptidase-like, regulatory domain"/>
    <property type="match status" value="1"/>
</dbReference>
<comment type="caution">
    <text evidence="2">The sequence shown here is derived from an EMBL/GenBank/DDBJ whole genome shotgun (WGS) entry which is preliminary data.</text>
</comment>
<dbReference type="InterPro" id="IPR002477">
    <property type="entry name" value="Peptidoglycan-bd-like"/>
</dbReference>
<evidence type="ECO:0000313" key="2">
    <source>
        <dbReference type="EMBL" id="KAB2395333.1"/>
    </source>
</evidence>
<dbReference type="AlphaFoldDB" id="A0A9W7QG95"/>
<evidence type="ECO:0000313" key="3">
    <source>
        <dbReference type="Proteomes" id="UP000475765"/>
    </source>
</evidence>
<dbReference type="RefSeq" id="WP_151521930.1">
    <property type="nucleotide sequence ID" value="NZ_WBPL01000015.1"/>
</dbReference>
<accession>A0A9W7QG95</accession>
<feature type="domain" description="Peptidoglycan binding-like" evidence="1">
    <location>
        <begin position="346"/>
        <end position="405"/>
    </location>
</feature>
<dbReference type="Proteomes" id="UP000475765">
    <property type="component" value="Unassembled WGS sequence"/>
</dbReference>
<dbReference type="Pfam" id="PF01471">
    <property type="entry name" value="PG_binding_1"/>
    <property type="match status" value="1"/>
</dbReference>
<dbReference type="EMBL" id="WBPP01000017">
    <property type="protein sequence ID" value="KAB2395333.1"/>
    <property type="molecule type" value="Genomic_DNA"/>
</dbReference>
<sequence length="465" mass="52981">MYNEYNVSERQNTGTLNVFSFLGEKGKPVAGAKVSIKDINGNLLTTLLTDESGQTKNVKLPTPKKSLSLAPVDVIPYAKYNVTVEAPGYVTSEINGVQIFADTESTQPVRLLETSQRYNRQIQEISISDHTLIGENLKLSEDEINQEVPTKFHFFIQGETSIPEYVIVHDGHPNNSAPKHQVDFKSYITNVACSEIYPTWPIECIKANVVCIVSFTLNRIMTEFYKGKEKEFTITSSTAFDHKWIYGRTVFSTISNVVDEIFSKYISIPDSSPPFPFLAQYCEGKKVKCPNWLSQWGSKYLADEGKNHLEILRHYYGQKIKLCTAQEVKGIPLSFPGYNLQVGSKGKAVTDMQTYLNSISNNYPAIEKLQADGLFGPATQKAIKKFQTIFKLPQTGIVDYSTWYKISDIYVAVKKFAQGIPPRESRYKSPLFRNFHFLNEEYTYTPYVTWAPMWVPIIKYWKRIE</sequence>
<organism evidence="2 3">
    <name type="scientific">Bacillus cereus</name>
    <dbReference type="NCBI Taxonomy" id="1396"/>
    <lineage>
        <taxon>Bacteria</taxon>
        <taxon>Bacillati</taxon>
        <taxon>Bacillota</taxon>
        <taxon>Bacilli</taxon>
        <taxon>Bacillales</taxon>
        <taxon>Bacillaceae</taxon>
        <taxon>Bacillus</taxon>
        <taxon>Bacillus cereus group</taxon>
    </lineage>
</organism>
<gene>
    <name evidence="2" type="ORF">F8172_14745</name>
</gene>
<dbReference type="InterPro" id="IPR036366">
    <property type="entry name" value="PGBDSf"/>
</dbReference>
<proteinExistence type="predicted"/>
<dbReference type="InterPro" id="IPR036365">
    <property type="entry name" value="PGBD-like_sf"/>
</dbReference>
<dbReference type="SUPFAM" id="SSF47090">
    <property type="entry name" value="PGBD-like"/>
    <property type="match status" value="1"/>
</dbReference>
<reference evidence="2 3" key="1">
    <citation type="submission" date="2019-10" db="EMBL/GenBank/DDBJ databases">
        <title>Bacillus from the desert of Cuatro Cinegas, Coahuila.</title>
        <authorList>
            <person name="Olmedo-Alvarez G."/>
            <person name="Saldana S."/>
            <person name="Barcelo D."/>
        </authorList>
    </citation>
    <scope>NUCLEOTIDE SEQUENCE [LARGE SCALE GENOMIC DNA]</scope>
    <source>
        <strain evidence="2 3">CH417_13T</strain>
    </source>
</reference>
<protein>
    <submittedName>
        <fullName evidence="2">Peptidoglycan-binding protein</fullName>
    </submittedName>
</protein>